<feature type="region of interest" description="Disordered" evidence="7">
    <location>
        <begin position="1"/>
        <end position="29"/>
    </location>
</feature>
<reference evidence="9" key="1">
    <citation type="submission" date="2021-02" db="EMBL/GenBank/DDBJ databases">
        <authorList>
            <person name="Dougan E. K."/>
            <person name="Rhodes N."/>
            <person name="Thang M."/>
            <person name="Chan C."/>
        </authorList>
    </citation>
    <scope>NUCLEOTIDE SEQUENCE</scope>
</reference>
<organism evidence="9 10">
    <name type="scientific">Symbiodinium pilosum</name>
    <name type="common">Dinoflagellate</name>
    <dbReference type="NCBI Taxonomy" id="2952"/>
    <lineage>
        <taxon>Eukaryota</taxon>
        <taxon>Sar</taxon>
        <taxon>Alveolata</taxon>
        <taxon>Dinophyceae</taxon>
        <taxon>Suessiales</taxon>
        <taxon>Symbiodiniaceae</taxon>
        <taxon>Symbiodinium</taxon>
    </lineage>
</organism>
<proteinExistence type="inferred from homology"/>
<dbReference type="PROSITE" id="PS50011">
    <property type="entry name" value="PROTEIN_KINASE_DOM"/>
    <property type="match status" value="1"/>
</dbReference>
<dbReference type="GO" id="GO:0004674">
    <property type="term" value="F:protein serine/threonine kinase activity"/>
    <property type="evidence" value="ECO:0007669"/>
    <property type="project" value="UniProtKB-KW"/>
</dbReference>
<evidence type="ECO:0000256" key="7">
    <source>
        <dbReference type="SAM" id="MobiDB-lite"/>
    </source>
</evidence>
<feature type="binding site" evidence="5">
    <location>
        <position position="63"/>
    </location>
    <ligand>
        <name>ATP</name>
        <dbReference type="ChEBI" id="CHEBI:30616"/>
    </ligand>
</feature>
<keyword evidence="3 5" id="KW-0067">ATP-binding</keyword>
<keyword evidence="6" id="KW-0808">Transferase</keyword>
<dbReference type="InterPro" id="IPR008271">
    <property type="entry name" value="Ser/Thr_kinase_AS"/>
</dbReference>
<dbReference type="Pfam" id="PF00069">
    <property type="entry name" value="Pkinase"/>
    <property type="match status" value="1"/>
</dbReference>
<dbReference type="PROSITE" id="PS00107">
    <property type="entry name" value="PROTEIN_KINASE_ATP"/>
    <property type="match status" value="1"/>
</dbReference>
<evidence type="ECO:0000256" key="6">
    <source>
        <dbReference type="RuleBase" id="RU000304"/>
    </source>
</evidence>
<sequence length="391" mass="44265">MTVEATDASRISRAHRAMPWKRGQTTGQQDDLKFKLGKRLGHGSFGQVFLARDVQTGEDLAVKVEHPVGKHSSLSFEARVLKRLCAPGFPRVHSLGKEGCYHLLAMELLGPSLESIFNKCGRKFGLKTLLMLAEQMVRRLEYVHSKGYVHRDIKPENFLIGRGERRNVVHLIDFGLAKRLEPEPRFGSRRSLIGTARYASICAHEGVEQGCKDDLEALAYVLIYFALGELPWQGLQAESKEEKHEKIMELKRQLPAEELCKGCHDIFARFLQYAQGLKFQERPDYNFVYSLFSEAMITEGYQNDAQFDWLALPEKNVSYSKQDPPQKGRSKSRRKSDEKGRAHSQMKRQVTPGQSAKTLCTSTKASSRERETVKPGFLPSLFGCFSAPKQG</sequence>
<dbReference type="OrthoDB" id="5800476at2759"/>
<evidence type="ECO:0000313" key="9">
    <source>
        <dbReference type="EMBL" id="CAE7767634.1"/>
    </source>
</evidence>
<dbReference type="PROSITE" id="PS00108">
    <property type="entry name" value="PROTEIN_KINASE_ST"/>
    <property type="match status" value="1"/>
</dbReference>
<evidence type="ECO:0000256" key="2">
    <source>
        <dbReference type="ARBA" id="ARBA00022741"/>
    </source>
</evidence>
<accession>A0A812YEC7</accession>
<evidence type="ECO:0000256" key="5">
    <source>
        <dbReference type="PROSITE-ProRule" id="PRU10141"/>
    </source>
</evidence>
<evidence type="ECO:0000256" key="1">
    <source>
        <dbReference type="ARBA" id="ARBA00012513"/>
    </source>
</evidence>
<evidence type="ECO:0000313" key="10">
    <source>
        <dbReference type="Proteomes" id="UP000649617"/>
    </source>
</evidence>
<dbReference type="SUPFAM" id="SSF56112">
    <property type="entry name" value="Protein kinase-like (PK-like)"/>
    <property type="match status" value="1"/>
</dbReference>
<dbReference type="InterPro" id="IPR000719">
    <property type="entry name" value="Prot_kinase_dom"/>
</dbReference>
<feature type="region of interest" description="Disordered" evidence="7">
    <location>
        <begin position="318"/>
        <end position="374"/>
    </location>
</feature>
<dbReference type="InterPro" id="IPR050235">
    <property type="entry name" value="CK1_Ser-Thr_kinase"/>
</dbReference>
<feature type="compositionally biased region" description="Polar residues" evidence="7">
    <location>
        <begin position="347"/>
        <end position="365"/>
    </location>
</feature>
<dbReference type="CDD" id="cd14016">
    <property type="entry name" value="STKc_CK1"/>
    <property type="match status" value="1"/>
</dbReference>
<dbReference type="EMBL" id="CAJNIZ010047416">
    <property type="protein sequence ID" value="CAE7767634.1"/>
    <property type="molecule type" value="Genomic_DNA"/>
</dbReference>
<comment type="similarity">
    <text evidence="6">Belongs to the protein kinase superfamily.</text>
</comment>
<dbReference type="InterPro" id="IPR011009">
    <property type="entry name" value="Kinase-like_dom_sf"/>
</dbReference>
<dbReference type="EC" id="2.7.11.1" evidence="1"/>
<keyword evidence="2 5" id="KW-0547">Nucleotide-binding</keyword>
<evidence type="ECO:0000259" key="8">
    <source>
        <dbReference type="PROSITE" id="PS50011"/>
    </source>
</evidence>
<name>A0A812YEC7_SYMPI</name>
<dbReference type="GO" id="GO:0005524">
    <property type="term" value="F:ATP binding"/>
    <property type="evidence" value="ECO:0007669"/>
    <property type="project" value="UniProtKB-UniRule"/>
</dbReference>
<dbReference type="InterPro" id="IPR017441">
    <property type="entry name" value="Protein_kinase_ATP_BS"/>
</dbReference>
<gene>
    <name evidence="9" type="ORF">SPIL2461_LOCUS22546</name>
</gene>
<dbReference type="AlphaFoldDB" id="A0A812YEC7"/>
<keyword evidence="6" id="KW-0418">Kinase</keyword>
<comment type="caution">
    <text evidence="9">The sequence shown here is derived from an EMBL/GenBank/DDBJ whole genome shotgun (WGS) entry which is preliminary data.</text>
</comment>
<keyword evidence="10" id="KW-1185">Reference proteome</keyword>
<dbReference type="Gene3D" id="1.10.510.10">
    <property type="entry name" value="Transferase(Phosphotransferase) domain 1"/>
    <property type="match status" value="1"/>
</dbReference>
<feature type="domain" description="Protein kinase" evidence="8">
    <location>
        <begin position="34"/>
        <end position="297"/>
    </location>
</feature>
<evidence type="ECO:0000256" key="3">
    <source>
        <dbReference type="ARBA" id="ARBA00022840"/>
    </source>
</evidence>
<dbReference type="Proteomes" id="UP000649617">
    <property type="component" value="Unassembled WGS sequence"/>
</dbReference>
<protein>
    <recommendedName>
        <fullName evidence="4">Casein kinase I</fullName>
        <ecNumber evidence="1">2.7.11.1</ecNumber>
    </recommendedName>
</protein>
<keyword evidence="6" id="KW-0723">Serine/threonine-protein kinase</keyword>
<dbReference type="PANTHER" id="PTHR11909">
    <property type="entry name" value="CASEIN KINASE-RELATED"/>
    <property type="match status" value="1"/>
</dbReference>
<dbReference type="SMART" id="SM00220">
    <property type="entry name" value="S_TKc"/>
    <property type="match status" value="1"/>
</dbReference>
<evidence type="ECO:0000256" key="4">
    <source>
        <dbReference type="ARBA" id="ARBA00023860"/>
    </source>
</evidence>